<evidence type="ECO:0000256" key="1">
    <source>
        <dbReference type="SAM" id="MobiDB-lite"/>
    </source>
</evidence>
<evidence type="ECO:0000313" key="3">
    <source>
        <dbReference type="EMBL" id="MEY8661589.1"/>
    </source>
</evidence>
<comment type="caution">
    <text evidence="3">The sequence shown here is derived from an EMBL/GenBank/DDBJ whole genome shotgun (WGS) entry which is preliminary data.</text>
</comment>
<dbReference type="RefSeq" id="WP_369940509.1">
    <property type="nucleotide sequence ID" value="NZ_JBCLUF010000003.1"/>
</dbReference>
<dbReference type="Proteomes" id="UP001565236">
    <property type="component" value="Unassembled WGS sequence"/>
</dbReference>
<keyword evidence="4" id="KW-1185">Reference proteome</keyword>
<evidence type="ECO:0000313" key="4">
    <source>
        <dbReference type="Proteomes" id="UP001565236"/>
    </source>
</evidence>
<dbReference type="InterPro" id="IPR011050">
    <property type="entry name" value="Pectin_lyase_fold/virulence"/>
</dbReference>
<dbReference type="SUPFAM" id="SSF51126">
    <property type="entry name" value="Pectin lyase-like"/>
    <property type="match status" value="1"/>
</dbReference>
<name>A0ABV4DR29_9LACO</name>
<accession>A0ABV4DR29</accession>
<dbReference type="InterPro" id="IPR007742">
    <property type="entry name" value="NosD_dom"/>
</dbReference>
<feature type="region of interest" description="Disordered" evidence="1">
    <location>
        <begin position="387"/>
        <end position="413"/>
    </location>
</feature>
<dbReference type="Gene3D" id="2.160.20.10">
    <property type="entry name" value="Single-stranded right-handed beta-helix, Pectin lyase-like"/>
    <property type="match status" value="1"/>
</dbReference>
<gene>
    <name evidence="3" type="ORF">AALT52_01575</name>
</gene>
<feature type="domain" description="Periplasmic copper-binding protein NosD beta helix" evidence="2">
    <location>
        <begin position="178"/>
        <end position="328"/>
    </location>
</feature>
<feature type="compositionally biased region" description="Polar residues" evidence="1">
    <location>
        <begin position="387"/>
        <end position="399"/>
    </location>
</feature>
<dbReference type="EMBL" id="JBCLUF010000003">
    <property type="protein sequence ID" value="MEY8661589.1"/>
    <property type="molecule type" value="Genomic_DNA"/>
</dbReference>
<evidence type="ECO:0000259" key="2">
    <source>
        <dbReference type="Pfam" id="PF05048"/>
    </source>
</evidence>
<organism evidence="3 4">
    <name type="scientific">Ligilactobacillus faecis</name>
    <dbReference type="NCBI Taxonomy" id="762833"/>
    <lineage>
        <taxon>Bacteria</taxon>
        <taxon>Bacillati</taxon>
        <taxon>Bacillota</taxon>
        <taxon>Bacilli</taxon>
        <taxon>Lactobacillales</taxon>
        <taxon>Lactobacillaceae</taxon>
        <taxon>Ligilactobacillus</taxon>
    </lineage>
</organism>
<dbReference type="Pfam" id="PF05048">
    <property type="entry name" value="NosD"/>
    <property type="match status" value="1"/>
</dbReference>
<dbReference type="CDD" id="cd21111">
    <property type="entry name" value="IFTase"/>
    <property type="match status" value="1"/>
</dbReference>
<protein>
    <submittedName>
        <fullName evidence="3">NosD domain-containing protein</fullName>
    </submittedName>
</protein>
<proteinExistence type="predicted"/>
<reference evidence="3 4" key="1">
    <citation type="submission" date="2024-03" db="EMBL/GenBank/DDBJ databases">
        <title>Mouse gut bacterial collection (mGBC) of GemPharmatech.</title>
        <authorList>
            <person name="He Y."/>
            <person name="Dong L."/>
            <person name="Wu D."/>
            <person name="Gao X."/>
            <person name="Lin Z."/>
        </authorList>
    </citation>
    <scope>NUCLEOTIDE SEQUENCE [LARGE SCALE GENOMIC DNA]</scope>
    <source>
        <strain evidence="3 4">15-30</strain>
    </source>
</reference>
<sequence>MDIKHLKKKSFTSMAIILLGSSIAGAGGYNLISNVLSAQPAQANNISDHNGYWNINDFGARANDPNFDNAKVFNQLISKAGKQGGTIYIPTGTYYVKSPITIDRSYISIVGDNSGLRSGIDPEDAKSQAGGGGAQIVLSSGITGFKIRGDNARLSGVTFKGFQIKGQGNNGFGIKGETDTDGVTIADMVINNVGMGVELKGADAASIHDNWIAETQSCVKLSGSSQQANIANNSMGGQPKGVTLDLENPDRYTISGNNFYPDGSAVINLYNPVHGTITGNTISSYYNGVINMLPNSRGNLGNSNVISSNVISVEDWKKNPAGKDSKWGILHIEGYTNRIDGNSIIANNAPENYSGVLIMKGDNNRLDGNSIGLGGVRSNAKVIMNGSANNNKVTDTVDNSEFDNGGNNSNSNK</sequence>
<dbReference type="InterPro" id="IPR012334">
    <property type="entry name" value="Pectin_lyas_fold"/>
</dbReference>